<feature type="compositionally biased region" description="Low complexity" evidence="6">
    <location>
        <begin position="2496"/>
        <end position="2537"/>
    </location>
</feature>
<feature type="compositionally biased region" description="Low complexity" evidence="6">
    <location>
        <begin position="1745"/>
        <end position="1785"/>
    </location>
</feature>
<evidence type="ECO:0000256" key="3">
    <source>
        <dbReference type="ARBA" id="ARBA00022737"/>
    </source>
</evidence>
<feature type="compositionally biased region" description="Low complexity" evidence="6">
    <location>
        <begin position="1661"/>
        <end position="1701"/>
    </location>
</feature>
<dbReference type="InterPro" id="IPR002919">
    <property type="entry name" value="TIL_dom"/>
</dbReference>
<feature type="compositionally biased region" description="Low complexity" evidence="6">
    <location>
        <begin position="2663"/>
        <end position="2681"/>
    </location>
</feature>
<dbReference type="Pfam" id="PF00094">
    <property type="entry name" value="VWD"/>
    <property type="match status" value="3"/>
</dbReference>
<accession>A0A2K6PX59</accession>
<protein>
    <submittedName>
        <fullName evidence="9">Mucin 6, oligomeric mucus/gel-forming/pseudo</fullName>
    </submittedName>
</protein>
<feature type="compositionally biased region" description="Polar residues" evidence="6">
    <location>
        <begin position="1588"/>
        <end position="1622"/>
    </location>
</feature>
<feature type="compositionally biased region" description="Low complexity" evidence="6">
    <location>
        <begin position="1422"/>
        <end position="1453"/>
    </location>
</feature>
<feature type="compositionally biased region" description="Polar residues" evidence="6">
    <location>
        <begin position="2088"/>
        <end position="2110"/>
    </location>
</feature>
<evidence type="ECO:0000256" key="6">
    <source>
        <dbReference type="SAM" id="MobiDB-lite"/>
    </source>
</evidence>
<feature type="compositionally biased region" description="Low complexity" evidence="6">
    <location>
        <begin position="2280"/>
        <end position="2315"/>
    </location>
</feature>
<dbReference type="PANTHER" id="PTHR11339">
    <property type="entry name" value="EXTRACELLULAR MATRIX GLYCOPROTEIN RELATED"/>
    <property type="match status" value="1"/>
</dbReference>
<dbReference type="FunFam" id="2.10.25.10:FF:000153">
    <property type="entry name" value="MUC5B isoform 1"/>
    <property type="match status" value="2"/>
</dbReference>
<keyword evidence="3" id="KW-0677">Repeat</keyword>
<feature type="compositionally biased region" description="Polar residues" evidence="6">
    <location>
        <begin position="2316"/>
        <end position="2327"/>
    </location>
</feature>
<feature type="compositionally biased region" description="Low complexity" evidence="6">
    <location>
        <begin position="2692"/>
        <end position="2705"/>
    </location>
</feature>
<feature type="region of interest" description="Disordered" evidence="6">
    <location>
        <begin position="2254"/>
        <end position="2348"/>
    </location>
</feature>
<feature type="compositionally biased region" description="Low complexity" evidence="6">
    <location>
        <begin position="1227"/>
        <end position="1270"/>
    </location>
</feature>
<feature type="region of interest" description="Disordered" evidence="6">
    <location>
        <begin position="2393"/>
        <end position="2421"/>
    </location>
</feature>
<dbReference type="SMART" id="SM00832">
    <property type="entry name" value="C8"/>
    <property type="match status" value="3"/>
</dbReference>
<evidence type="ECO:0000256" key="1">
    <source>
        <dbReference type="ARBA" id="ARBA00004613"/>
    </source>
</evidence>
<feature type="compositionally biased region" description="Polar residues" evidence="6">
    <location>
        <begin position="2433"/>
        <end position="2447"/>
    </location>
</feature>
<organism evidence="9 10">
    <name type="scientific">Rhinopithecus roxellana</name>
    <name type="common">Golden snub-nosed monkey</name>
    <name type="synonym">Pygathrix roxellana</name>
    <dbReference type="NCBI Taxonomy" id="61622"/>
    <lineage>
        <taxon>Eukaryota</taxon>
        <taxon>Metazoa</taxon>
        <taxon>Chordata</taxon>
        <taxon>Craniata</taxon>
        <taxon>Vertebrata</taxon>
        <taxon>Euteleostomi</taxon>
        <taxon>Mammalia</taxon>
        <taxon>Eutheria</taxon>
        <taxon>Euarchontoglires</taxon>
        <taxon>Primates</taxon>
        <taxon>Haplorrhini</taxon>
        <taxon>Catarrhini</taxon>
        <taxon>Cercopithecidae</taxon>
        <taxon>Colobinae</taxon>
        <taxon>Rhinopithecus</taxon>
    </lineage>
</organism>
<feature type="compositionally biased region" description="Low complexity" evidence="6">
    <location>
        <begin position="1520"/>
        <end position="1587"/>
    </location>
</feature>
<feature type="compositionally biased region" description="Low complexity" evidence="6">
    <location>
        <begin position="1807"/>
        <end position="1832"/>
    </location>
</feature>
<comment type="subcellular location">
    <subcellularLocation>
        <location evidence="1">Secreted</location>
    </subcellularLocation>
</comment>
<reference evidence="9" key="1">
    <citation type="submission" date="2025-08" db="UniProtKB">
        <authorList>
            <consortium name="Ensembl"/>
        </authorList>
    </citation>
    <scope>IDENTIFICATION</scope>
</reference>
<keyword evidence="5" id="KW-0325">Glycoprotein</keyword>
<name>A0A2K6PX59_RHIRO</name>
<feature type="compositionally biased region" description="Low complexity" evidence="6">
    <location>
        <begin position="2615"/>
        <end position="2650"/>
    </location>
</feature>
<feature type="domain" description="VWFD" evidence="8">
    <location>
        <begin position="389"/>
        <end position="573"/>
    </location>
</feature>
<dbReference type="SMART" id="SM00216">
    <property type="entry name" value="VWD"/>
    <property type="match status" value="3"/>
</dbReference>
<dbReference type="InterPro" id="IPR050780">
    <property type="entry name" value="Mucin_vWF_Thrombospondin_sf"/>
</dbReference>
<feature type="compositionally biased region" description="Polar residues" evidence="6">
    <location>
        <begin position="2682"/>
        <end position="2691"/>
    </location>
</feature>
<feature type="compositionally biased region" description="Low complexity" evidence="6">
    <location>
        <begin position="2111"/>
        <end position="2202"/>
    </location>
</feature>
<dbReference type="OMA" id="GVCVPCM"/>
<dbReference type="PROSITE" id="PS51233">
    <property type="entry name" value="VWFD"/>
    <property type="match status" value="3"/>
</dbReference>
<dbReference type="InterPro" id="IPR014853">
    <property type="entry name" value="VWF/SSPO/ZAN-like_Cys-rich_dom"/>
</dbReference>
<feature type="compositionally biased region" description="Polar residues" evidence="6">
    <location>
        <begin position="1702"/>
        <end position="1744"/>
    </location>
</feature>
<feature type="domain" description="VWFD" evidence="8">
    <location>
        <begin position="43"/>
        <end position="214"/>
    </location>
</feature>
<dbReference type="PANTHER" id="PTHR11339:SF264">
    <property type="entry name" value="MUCIN-6"/>
    <property type="match status" value="1"/>
</dbReference>
<dbReference type="SUPFAM" id="SSF57567">
    <property type="entry name" value="Serine protease inhibitors"/>
    <property type="match status" value="3"/>
</dbReference>
<feature type="compositionally biased region" description="Polar residues" evidence="6">
    <location>
        <begin position="1833"/>
        <end position="1863"/>
    </location>
</feature>
<feature type="compositionally biased region" description="Low complexity" evidence="6">
    <location>
        <begin position="1386"/>
        <end position="1411"/>
    </location>
</feature>
<feature type="compositionally biased region" description="Low complexity" evidence="6">
    <location>
        <begin position="2254"/>
        <end position="2269"/>
    </location>
</feature>
<feature type="compositionally biased region" description="Polar residues" evidence="6">
    <location>
        <begin position="1474"/>
        <end position="1519"/>
    </location>
</feature>
<feature type="compositionally biased region" description="Polar residues" evidence="6">
    <location>
        <begin position="1281"/>
        <end position="1298"/>
    </location>
</feature>
<evidence type="ECO:0000256" key="7">
    <source>
        <dbReference type="SAM" id="SignalP"/>
    </source>
</evidence>
<feature type="compositionally biased region" description="Low complexity" evidence="6">
    <location>
        <begin position="2393"/>
        <end position="2409"/>
    </location>
</feature>
<dbReference type="Pfam" id="PF01826">
    <property type="entry name" value="TIL"/>
    <property type="match status" value="3"/>
</dbReference>
<feature type="compositionally biased region" description="Low complexity" evidence="6">
    <location>
        <begin position="2448"/>
        <end position="2483"/>
    </location>
</feature>
<evidence type="ECO:0000259" key="8">
    <source>
        <dbReference type="PROSITE" id="PS51233"/>
    </source>
</evidence>
<feature type="region of interest" description="Disordered" evidence="6">
    <location>
        <begin position="1211"/>
        <end position="1458"/>
    </location>
</feature>
<feature type="signal peptide" evidence="7">
    <location>
        <begin position="1"/>
        <end position="20"/>
    </location>
</feature>
<evidence type="ECO:0000313" key="10">
    <source>
        <dbReference type="Proteomes" id="UP000233200"/>
    </source>
</evidence>
<sequence>MLRPWLLLSCCGTLLSTGLAATSYTSPGLWRLKDSPQTAPDKGQCSTWGAGHFSTFDHHVYDFSGTCNYIFAATCKDAFPTFSVQLRRGPDGSISRIIVELGASVVTVSEATISVKDIGVIGLPYTSNGLQITPFGQSVRLVAKQLELELEVMWGPDSHLMVLVERKYMGQMCGLCGNFDGNVTNEFVSEEGKFLEPHKFAALQKLDDPGEICTSEDIPNTHVRQAQHAQICTQLLTLVAPECNVSKEPFMLSCQADVAAATQPGPQNSSCATLSEYSRQCSMVGQPVRRWRGPGLCSVGQCPANQVYQECGSACVKTCSNPQHSCSSSCTFGCFCPEGTVLNDLSSNHTCVPVTQCPCLLNGAMYAPGEVTIAALRRWRGLWERPCPGHCSLEGGSFVTTFDARPYRFHGTCTYILLQSPQLPEDGALMAVYDKSGFSHSETSLVAVVYLSRQDKIVISQDEVVTNNGEAKWLPYKTRNITVFRQTSTHLQMATSFGLELVVQLRPVFQAYITVGPQFRGQTRGLCGTFNGDTTDDFTTSVGIAEGTASLFVDSWRAGNCPAALERETDPCSMSQLNKVCAETHCSMLLRTGTVFERCHATVNPTPFYKRCVYQACNYEETFPHICAALGDYVHACSSRGVLLWGWRSSVDNCRGVLGPQAVEPKLVLPAVPCTGNTTFSYNSQACERTCLSLSDRAAECHASAVPVDGCNCPNGTYLNHKGECVRKAQCPCTLEGYKFILADQSTIINGWDCEGPPASSECPDCVPFFPAASCQAPKTFKSCNQSSENKFGAACAPTCQMLATGVACVPTKCEPGCVCAEGLYENADGQCVPPEECPCEFSGVSYPGGAELHTDCRTCTCSRGRWDCQQGTHCPSTCTLYGEGHVVTFDGQRFVFDGNCEYILATDGCGANDSQPTFKILTENVICGNSGVTCSRAIKIFLGGLSVVLADRNYTVTGEESHVQLSVRPGTLSLVVDISVPGRYNLTLIWNRHMTILIRITRASQDPLCGLCGNFNGNMKDDFETRSRYVASSELEFVNSWKESPLCGDMSFVADPCSLNAFRSSWAERKCSIINSQTFAACHSKVYHLPYYEACVRDACGCDSGGDCECLCDAVAAYAQACLDKGVCVDWRTPAFCPIYCGFYNTHTQDSHGEYQYTQEANCTWHYQPCLCPGQPQSVPGSNIEGCYNCSQDEYFDHKEGVCVPCMPATTPQPSTTGSRPTQVWPTTGTSTTIGLLSSTGPSSSSKSTPASPTQTPLLPATLTSSKPTASSGEPPRPTTAVTPQATSGLPPTATLSSTATKPTVTQATTRATASTSSPATTSTAQSTTRTTVTPPPPATSGTSPTLPKSTSQELPGTTATQTTGPRPTPESTTGPTTPQPGQPTRPTATETTQTGMTTEYTTPQTPHITHSPPVGSPIASTGPMTTTSFQTTTANSTPSHPHTTLPTHVPPFSTSSVTLNTHTVIPTHAQMSTSASIHSMPTGTIPPQTTVKSTRSTHTAPPMTATTSRTSQDNSSFSTAKTSTSLHSHASSTHHPEVTPTSTTTITPKSTSTGTGTPVTHTTSATSSRTPTPITTHSPPIGSTSVSSTGPMTATSFQTTTTYPSPSHPQTTLPTHFPAFSTSLVTPSTHTVITPTHAQRSTSSSIHSVPIGTIPPPTTVKVTGSTHTAPPTTVTTSRTSQAHTPSSFSTAKTSTSFYSHASSTHHPEITSTSTTNITPKSTSARTSTPVAHTTSATISEQHTPFTTHSPHSGSSPGTTTGPMTTTSFKTTTTYPTPSHPQTTLHTHVPPFSTSSVNLSTHTVITPTHSQTSTSTSIHSTPTDIIPSSTTVKATGSTHTAPPMTGTTSGTSQVHSSFSTVKTSTSLHSHGSSTHHPEITPTSTITITPNPTSTDTGTPVAHTTSATSSRPPPPFTTHSTPTGSSPTTSKGPTTTTSLKTTTTYPTPSQPHTILPTHIPPFSTSSVTPSTYTVITSIHPQMSTSASIHSTPTGTIPPPTMLTTTGSTHTAPPMTVTTSGTSQVHSSFSTAKTSTSLLSHASSTHHPGFTPTSTTTITPNATSTGTRTPVAHTTSASSSTIPSSTTVKVTGSAHTAPPTTANTSGTSQVLSSFSTTKTSTSLHSHTSSTHHPQVTPTSTTITPNPTSTGTGTPVPHTTSATSSKPPTPFTSRRSPISSTGPMTATSFKTTTTYPTPSHPQTTLPTHVPPFSTSLVTPTTHTVITPTHTQMFTSSSIPSGPTGTIPPVTTVKATASTPTAPLTATPSGTSRALNSFSTAKTSTPLHSHTSSTHHPEVTPTSTTITPNPTSTGTSTPVAHTTSATSSRLPTTFTTHSPPTESTPVSSTGPMTATSFKITTTSPTPSHPQTTIPTHVPPFSTSLVTPTTHTVITPTHAQRSTSTSIHSTPTGTIPPPTTVKATGSTHTALPMTVATSGTSQVPSSFSTAKTPTSLHSHTSSTHHPQVTPTSTTITPKPTTTGSGTPVAHTTSATSSRLPTTFTTHSPPTESSPVSSTGPITATSFQTTTTYPTPSHPQTTLPTHVPPLSTSLVTPSTQTVITPTHAQVFTSSSIPSGPTGTIPPVTTVKATASMLTAPLTATTSGTSRALNSFSTAKTSTSLHSQTSSTHHSEVTPTSTTITPKPTTTGTGTPVAHITSATSSRLPTHFTTHSPPTESTPVSSTGPMTATSFKITTTYPSPSQPQTTLPTHVPPFSTSLVTPTTHTVITLTHAQTSTSSSIHSRLFHRSYHCYILPDHHYLSNPITSSDHTSHSRSTFLHLLDDSKYSHSHHPYSRTGVHFLLHPLRANRHHSSSDNSQGHSIHAHSPTKDSYHQWDQPSPELIQHNQNLYIPTFTNFFHTPF</sequence>
<dbReference type="InterPro" id="IPR036084">
    <property type="entry name" value="Ser_inhib-like_sf"/>
</dbReference>
<dbReference type="FunFam" id="2.10.25.10:FF:000414">
    <property type="entry name" value="von Willebrand factor"/>
    <property type="match status" value="1"/>
</dbReference>
<feature type="compositionally biased region" description="Low complexity" evidence="6">
    <location>
        <begin position="2037"/>
        <end position="2087"/>
    </location>
</feature>
<feature type="compositionally biased region" description="Polar residues" evidence="6">
    <location>
        <begin position="2485"/>
        <end position="2495"/>
    </location>
</feature>
<dbReference type="Proteomes" id="UP000233200">
    <property type="component" value="Unplaced"/>
</dbReference>
<dbReference type="GeneTree" id="ENSGT00940000161708"/>
<evidence type="ECO:0000256" key="5">
    <source>
        <dbReference type="ARBA" id="ARBA00023180"/>
    </source>
</evidence>
<feature type="region of interest" description="Disordered" evidence="6">
    <location>
        <begin position="1474"/>
        <end position="1622"/>
    </location>
</feature>
<dbReference type="CDD" id="cd19941">
    <property type="entry name" value="TIL"/>
    <property type="match status" value="3"/>
</dbReference>
<feature type="region of interest" description="Disordered" evidence="6">
    <location>
        <begin position="1807"/>
        <end position="1953"/>
    </location>
</feature>
<feature type="region of interest" description="Disordered" evidence="6">
    <location>
        <begin position="2433"/>
        <end position="2542"/>
    </location>
</feature>
<feature type="compositionally biased region" description="Low complexity" evidence="6">
    <location>
        <begin position="1299"/>
        <end position="1334"/>
    </location>
</feature>
<dbReference type="Gene3D" id="2.10.25.10">
    <property type="entry name" value="Laminin"/>
    <property type="match status" value="3"/>
</dbReference>
<feature type="region of interest" description="Disordered" evidence="6">
    <location>
        <begin position="1637"/>
        <end position="1785"/>
    </location>
</feature>
<dbReference type="GO" id="GO:0005796">
    <property type="term" value="C:Golgi lumen"/>
    <property type="evidence" value="ECO:0007669"/>
    <property type="project" value="UniProtKB-ARBA"/>
</dbReference>
<feature type="compositionally biased region" description="Low complexity" evidence="6">
    <location>
        <begin position="1917"/>
        <end position="1953"/>
    </location>
</feature>
<feature type="domain" description="VWFD" evidence="8">
    <location>
        <begin position="877"/>
        <end position="1049"/>
    </location>
</feature>
<dbReference type="GO" id="GO:0005615">
    <property type="term" value="C:extracellular space"/>
    <property type="evidence" value="ECO:0007669"/>
    <property type="project" value="TreeGrafter"/>
</dbReference>
<dbReference type="STRING" id="61622.ENSRROP00000021114"/>
<feature type="region of interest" description="Disordered" evidence="6">
    <location>
        <begin position="2037"/>
        <end position="2208"/>
    </location>
</feature>
<dbReference type="InterPro" id="IPR001846">
    <property type="entry name" value="VWF_type-D"/>
</dbReference>
<gene>
    <name evidence="9" type="primary">MUC6</name>
</gene>
<reference evidence="9" key="2">
    <citation type="submission" date="2025-09" db="UniProtKB">
        <authorList>
            <consortium name="Ensembl"/>
        </authorList>
    </citation>
    <scope>IDENTIFICATION</scope>
</reference>
<evidence type="ECO:0000313" key="9">
    <source>
        <dbReference type="Ensembl" id="ENSRROP00000021114.1"/>
    </source>
</evidence>
<evidence type="ECO:0000256" key="4">
    <source>
        <dbReference type="ARBA" id="ARBA00023157"/>
    </source>
</evidence>
<feature type="compositionally biased region" description="Polar residues" evidence="6">
    <location>
        <begin position="1211"/>
        <end position="1226"/>
    </location>
</feature>
<keyword evidence="10" id="KW-1185">Reference proteome</keyword>
<keyword evidence="7" id="KW-0732">Signal</keyword>
<proteinExistence type="predicted"/>
<keyword evidence="4" id="KW-1015">Disulfide bond</keyword>
<evidence type="ECO:0000256" key="2">
    <source>
        <dbReference type="ARBA" id="ARBA00022525"/>
    </source>
</evidence>
<dbReference type="GO" id="GO:0031012">
    <property type="term" value="C:extracellular matrix"/>
    <property type="evidence" value="ECO:0007669"/>
    <property type="project" value="TreeGrafter"/>
</dbReference>
<feature type="region of interest" description="Disordered" evidence="6">
    <location>
        <begin position="2611"/>
        <end position="2705"/>
    </location>
</feature>
<dbReference type="Ensembl" id="ENSRROT00000045302.1">
    <property type="protein sequence ID" value="ENSRROP00000021114.1"/>
    <property type="gene ID" value="ENSRROG00000034477.1"/>
</dbReference>
<keyword evidence="2" id="KW-0964">Secreted</keyword>
<feature type="compositionally biased region" description="Low complexity" evidence="6">
    <location>
        <begin position="1357"/>
        <end position="1378"/>
    </location>
</feature>
<feature type="compositionally biased region" description="Polar residues" evidence="6">
    <location>
        <begin position="2270"/>
        <end position="2279"/>
    </location>
</feature>
<feature type="compositionally biased region" description="Low complexity" evidence="6">
    <location>
        <begin position="1864"/>
        <end position="1910"/>
    </location>
</feature>
<feature type="compositionally biased region" description="Polar residues" evidence="6">
    <location>
        <begin position="1637"/>
        <end position="1649"/>
    </location>
</feature>
<dbReference type="Pfam" id="PF08742">
    <property type="entry name" value="C8"/>
    <property type="match status" value="3"/>
</dbReference>
<feature type="region of interest" description="Disordered" evidence="6">
    <location>
        <begin position="2807"/>
        <end position="2836"/>
    </location>
</feature>
<feature type="compositionally biased region" description="Low complexity" evidence="6">
    <location>
        <begin position="2328"/>
        <end position="2346"/>
    </location>
</feature>
<feature type="chain" id="PRO_5014452760" evidence="7">
    <location>
        <begin position="21"/>
        <end position="2860"/>
    </location>
</feature>